<reference evidence="1 2" key="1">
    <citation type="submission" date="2020-08" db="EMBL/GenBank/DDBJ databases">
        <title>Cohnella phylogeny.</title>
        <authorList>
            <person name="Dunlap C."/>
        </authorList>
    </citation>
    <scope>NUCLEOTIDE SEQUENCE [LARGE SCALE GENOMIC DNA]</scope>
    <source>
        <strain evidence="1 2">CBP 2801</strain>
    </source>
</reference>
<dbReference type="SUPFAM" id="SSF74650">
    <property type="entry name" value="Galactose mutarotase-like"/>
    <property type="match status" value="1"/>
</dbReference>
<protein>
    <recommendedName>
        <fullName evidence="3">Galactose mutarotase</fullName>
    </recommendedName>
</protein>
<dbReference type="AlphaFoldDB" id="A0A7X0SJB1"/>
<dbReference type="GO" id="GO:0030246">
    <property type="term" value="F:carbohydrate binding"/>
    <property type="evidence" value="ECO:0007669"/>
    <property type="project" value="InterPro"/>
</dbReference>
<evidence type="ECO:0000313" key="2">
    <source>
        <dbReference type="Proteomes" id="UP000564644"/>
    </source>
</evidence>
<evidence type="ECO:0000313" key="1">
    <source>
        <dbReference type="EMBL" id="MBB6729824.1"/>
    </source>
</evidence>
<dbReference type="Proteomes" id="UP000564644">
    <property type="component" value="Unassembled WGS sequence"/>
</dbReference>
<dbReference type="RefSeq" id="WP_185127497.1">
    <property type="nucleotide sequence ID" value="NZ_JACJVO010000003.1"/>
</dbReference>
<dbReference type="GO" id="GO:0003824">
    <property type="term" value="F:catalytic activity"/>
    <property type="evidence" value="ECO:0007669"/>
    <property type="project" value="InterPro"/>
</dbReference>
<gene>
    <name evidence="1" type="ORF">H7C18_02850</name>
</gene>
<keyword evidence="2" id="KW-1185">Reference proteome</keyword>
<sequence length="321" mass="34675">MEQSKSQAVVRASEYRGWSSVVLETEAIRAELIPGLGAKIVSLRYKPTGKEWLVDAGSRELLQPAYGSSFGEADLSGWDECFPTITPCDVEIGSGGKRSLPDHGEAWPLPWDCEFAGGSVACSVAGRALPYRFARTLSCPAADTLRMEYRVANLGGEPLPFLWVPHPQFAVTEPTRIVLPASVRDVACVFGGHSLRDGESYAWSDQALAQPGQTGDGRKFYIPGRLSEGWSGLACERSGDWLRMDVDPERVPYFGVWIDEGMVNDRNAVAPEPSIGYYDALDRAIANGSAGIVGPGEAFEWTLELRLGAGGSHTNFDGGTL</sequence>
<name>A0A7X0SJB1_9BACL</name>
<dbReference type="EMBL" id="JACJVO010000003">
    <property type="protein sequence ID" value="MBB6729824.1"/>
    <property type="molecule type" value="Genomic_DNA"/>
</dbReference>
<dbReference type="Gene3D" id="2.70.98.10">
    <property type="match status" value="1"/>
</dbReference>
<accession>A0A7X0SJB1</accession>
<proteinExistence type="predicted"/>
<dbReference type="InterPro" id="IPR014718">
    <property type="entry name" value="GH-type_carb-bd"/>
</dbReference>
<organism evidence="1 2">
    <name type="scientific">Cohnella zeiphila</name>
    <dbReference type="NCBI Taxonomy" id="2761120"/>
    <lineage>
        <taxon>Bacteria</taxon>
        <taxon>Bacillati</taxon>
        <taxon>Bacillota</taxon>
        <taxon>Bacilli</taxon>
        <taxon>Bacillales</taxon>
        <taxon>Paenibacillaceae</taxon>
        <taxon>Cohnella</taxon>
    </lineage>
</organism>
<dbReference type="GO" id="GO:0005975">
    <property type="term" value="P:carbohydrate metabolic process"/>
    <property type="evidence" value="ECO:0007669"/>
    <property type="project" value="InterPro"/>
</dbReference>
<evidence type="ECO:0008006" key="3">
    <source>
        <dbReference type="Google" id="ProtNLM"/>
    </source>
</evidence>
<comment type="caution">
    <text evidence="1">The sequence shown here is derived from an EMBL/GenBank/DDBJ whole genome shotgun (WGS) entry which is preliminary data.</text>
</comment>
<dbReference type="InterPro" id="IPR011013">
    <property type="entry name" value="Gal_mutarotase_sf_dom"/>
</dbReference>